<dbReference type="GO" id="GO:0005507">
    <property type="term" value="F:copper ion binding"/>
    <property type="evidence" value="ECO:0007669"/>
    <property type="project" value="InterPro"/>
</dbReference>
<evidence type="ECO:0000256" key="3">
    <source>
        <dbReference type="ARBA" id="ARBA00010609"/>
    </source>
</evidence>
<evidence type="ECO:0000256" key="7">
    <source>
        <dbReference type="ARBA" id="ARBA00023008"/>
    </source>
</evidence>
<dbReference type="PANTHER" id="PTHR11709">
    <property type="entry name" value="MULTI-COPPER OXIDASE"/>
    <property type="match status" value="1"/>
</dbReference>
<name>A0AAV0B0F4_PHAPC</name>
<accession>A0AAV0B0F4</accession>
<keyword evidence="14" id="KW-1185">Reference proteome</keyword>
<dbReference type="InterPro" id="IPR045087">
    <property type="entry name" value="Cu-oxidase_fam"/>
</dbReference>
<keyword evidence="7" id="KW-0186">Copper</keyword>
<dbReference type="InterPro" id="IPR017762">
    <property type="entry name" value="Multicopper_oxidase_fun"/>
</dbReference>
<evidence type="ECO:0000259" key="12">
    <source>
        <dbReference type="Pfam" id="PF07732"/>
    </source>
</evidence>
<protein>
    <recommendedName>
        <fullName evidence="4">laccase</fullName>
        <ecNumber evidence="4">1.10.3.2</ecNumber>
    </recommendedName>
</protein>
<evidence type="ECO:0000256" key="6">
    <source>
        <dbReference type="ARBA" id="ARBA00023002"/>
    </source>
</evidence>
<comment type="caution">
    <text evidence="13">The sequence shown here is derived from an EMBL/GenBank/DDBJ whole genome shotgun (WGS) entry which is preliminary data.</text>
</comment>
<dbReference type="Pfam" id="PF00394">
    <property type="entry name" value="Cu-oxidase"/>
    <property type="match status" value="1"/>
</dbReference>
<dbReference type="Pfam" id="PF07731">
    <property type="entry name" value="Cu-oxidase_2"/>
    <property type="match status" value="2"/>
</dbReference>
<feature type="chain" id="PRO_5043482672" description="laccase" evidence="9">
    <location>
        <begin position="30"/>
        <end position="640"/>
    </location>
</feature>
<evidence type="ECO:0000256" key="2">
    <source>
        <dbReference type="ARBA" id="ARBA00001935"/>
    </source>
</evidence>
<keyword evidence="9" id="KW-0732">Signal</keyword>
<dbReference type="InterPro" id="IPR011706">
    <property type="entry name" value="Cu-oxidase_C"/>
</dbReference>
<evidence type="ECO:0000256" key="4">
    <source>
        <dbReference type="ARBA" id="ARBA00012297"/>
    </source>
</evidence>
<dbReference type="CDD" id="cd13873">
    <property type="entry name" value="CuRO_2_AAO_like_2"/>
    <property type="match status" value="1"/>
</dbReference>
<dbReference type="GO" id="GO:0052716">
    <property type="term" value="F:hydroquinone:oxygen oxidoreductase activity"/>
    <property type="evidence" value="ECO:0007669"/>
    <property type="project" value="UniProtKB-EC"/>
</dbReference>
<sequence>MKQIRDLNLLSLSFKVFLILIFLASQVKSDTRSVKTSRVGPLGEGWRPTTVLIVSQQNVSADCTIRPSAVLNGTFPGPELRFKAGQRVWIRVINNLQGESITMHFHGLSQQGSPFSDGTIQISQYGIPPNGGYFDYEFQLKDDSPGTYIYHLHSAFKVITAYGSFIIEENPKQKVPFDYDDERTIMFGDYYHATDNQIIKGLTASPIKFLGEPQALLVNGNAIGKCNVTNPYGCTETCHAHQVIVKPGKTYRLRVIGITALTYLYFAIQNHEHLKVVEVDGGYVKPASSAHIEIGSGQRYSVLLKTKSLSQLKKLGGSTEFTGRVESRWRAKKDMGSFVLKYQLSESDRKKLNSEVTDKKAQELTSSIALNKTGLDLKALEKLIPLPEAGEKWLHDVFKPHDDNQKTPRANQVTRRIFISGQQRKLDDGTVHWFLNNKSYVETNPKVPYLVRAYTTGLKPNYEAALANNGFDESLNAYPIKLGEVIEFVIINLSSTQNVSEAHPWHFHGQKFFFIAQGYGEFSDERLRKAEKRNQDKHIRRDTQIVFAGKNGKFFEGPLPSGTQAGWMVLRLRATEPGIFLAHCHLQVHALMGMAFVLIIGVENLPSLPKEYLDAYASPGGFKFLSRPQSYFDAVGVKHK</sequence>
<feature type="domain" description="Plastocyanin-like" evidence="10">
    <location>
        <begin position="182"/>
        <end position="308"/>
    </location>
</feature>
<evidence type="ECO:0000313" key="13">
    <source>
        <dbReference type="EMBL" id="CAH7676495.1"/>
    </source>
</evidence>
<dbReference type="InterPro" id="IPR001117">
    <property type="entry name" value="Cu-oxidase_2nd"/>
</dbReference>
<keyword evidence="8" id="KW-0325">Glycoprotein</keyword>
<dbReference type="Gene3D" id="2.60.40.420">
    <property type="entry name" value="Cupredoxins - blue copper proteins"/>
    <property type="match status" value="3"/>
</dbReference>
<evidence type="ECO:0000256" key="1">
    <source>
        <dbReference type="ARBA" id="ARBA00000349"/>
    </source>
</evidence>
<dbReference type="Proteomes" id="UP001153365">
    <property type="component" value="Unassembled WGS sequence"/>
</dbReference>
<comment type="cofactor">
    <cofactor evidence="2">
        <name>Cu cation</name>
        <dbReference type="ChEBI" id="CHEBI:23378"/>
    </cofactor>
</comment>
<feature type="signal peptide" evidence="9">
    <location>
        <begin position="1"/>
        <end position="29"/>
    </location>
</feature>
<dbReference type="AlphaFoldDB" id="A0AAV0B0F4"/>
<evidence type="ECO:0000256" key="8">
    <source>
        <dbReference type="ARBA" id="ARBA00023180"/>
    </source>
</evidence>
<evidence type="ECO:0000313" key="14">
    <source>
        <dbReference type="Proteomes" id="UP001153365"/>
    </source>
</evidence>
<dbReference type="NCBIfam" id="TIGR03390">
    <property type="entry name" value="ascorbOXfungal"/>
    <property type="match status" value="1"/>
</dbReference>
<comment type="catalytic activity">
    <reaction evidence="1">
        <text>4 hydroquinone + O2 = 4 benzosemiquinone + 2 H2O</text>
        <dbReference type="Rhea" id="RHEA:11276"/>
        <dbReference type="ChEBI" id="CHEBI:15377"/>
        <dbReference type="ChEBI" id="CHEBI:15379"/>
        <dbReference type="ChEBI" id="CHEBI:17594"/>
        <dbReference type="ChEBI" id="CHEBI:17977"/>
        <dbReference type="EC" id="1.10.3.2"/>
    </reaction>
</comment>
<dbReference type="EMBL" id="CALTRL010002707">
    <property type="protein sequence ID" value="CAH7676495.1"/>
    <property type="molecule type" value="Genomic_DNA"/>
</dbReference>
<evidence type="ECO:0000259" key="11">
    <source>
        <dbReference type="Pfam" id="PF07731"/>
    </source>
</evidence>
<keyword evidence="5" id="KW-0479">Metal-binding</keyword>
<dbReference type="Pfam" id="PF07732">
    <property type="entry name" value="Cu-oxidase_3"/>
    <property type="match status" value="1"/>
</dbReference>
<dbReference type="EC" id="1.10.3.2" evidence="4"/>
<evidence type="ECO:0000256" key="9">
    <source>
        <dbReference type="SAM" id="SignalP"/>
    </source>
</evidence>
<reference evidence="13" key="1">
    <citation type="submission" date="2022-06" db="EMBL/GenBank/DDBJ databases">
        <authorList>
            <consortium name="SYNGENTA / RWTH Aachen University"/>
        </authorList>
    </citation>
    <scope>NUCLEOTIDE SEQUENCE</scope>
</reference>
<organism evidence="13 14">
    <name type="scientific">Phakopsora pachyrhizi</name>
    <name type="common">Asian soybean rust disease fungus</name>
    <dbReference type="NCBI Taxonomy" id="170000"/>
    <lineage>
        <taxon>Eukaryota</taxon>
        <taxon>Fungi</taxon>
        <taxon>Dikarya</taxon>
        <taxon>Basidiomycota</taxon>
        <taxon>Pucciniomycotina</taxon>
        <taxon>Pucciniomycetes</taxon>
        <taxon>Pucciniales</taxon>
        <taxon>Phakopsoraceae</taxon>
        <taxon>Phakopsora</taxon>
    </lineage>
</organism>
<evidence type="ECO:0000259" key="10">
    <source>
        <dbReference type="Pfam" id="PF00394"/>
    </source>
</evidence>
<evidence type="ECO:0000256" key="5">
    <source>
        <dbReference type="ARBA" id="ARBA00022723"/>
    </source>
</evidence>
<feature type="domain" description="Plastocyanin-like" evidence="11">
    <location>
        <begin position="565"/>
        <end position="601"/>
    </location>
</feature>
<comment type="similarity">
    <text evidence="3">Belongs to the multicopper oxidase family.</text>
</comment>
<dbReference type="SUPFAM" id="SSF49503">
    <property type="entry name" value="Cupredoxins"/>
    <property type="match status" value="3"/>
</dbReference>
<proteinExistence type="inferred from homology"/>
<dbReference type="InterPro" id="IPR008972">
    <property type="entry name" value="Cupredoxin"/>
</dbReference>
<gene>
    <name evidence="13" type="ORF">PPACK8108_LOCUS11631</name>
</gene>
<dbReference type="PANTHER" id="PTHR11709:SF394">
    <property type="entry name" value="FI03373P-RELATED"/>
    <property type="match status" value="1"/>
</dbReference>
<keyword evidence="6" id="KW-0560">Oxidoreductase</keyword>
<dbReference type="InterPro" id="IPR002355">
    <property type="entry name" value="Cu_oxidase_Cu_BS"/>
</dbReference>
<feature type="domain" description="Plastocyanin-like" evidence="12">
    <location>
        <begin position="54"/>
        <end position="170"/>
    </location>
</feature>
<dbReference type="InterPro" id="IPR011707">
    <property type="entry name" value="Cu-oxidase-like_N"/>
</dbReference>
<feature type="domain" description="Plastocyanin-like" evidence="11">
    <location>
        <begin position="445"/>
        <end position="550"/>
    </location>
</feature>
<dbReference type="PROSITE" id="PS00080">
    <property type="entry name" value="MULTICOPPER_OXIDASE2"/>
    <property type="match status" value="1"/>
</dbReference>